<reference evidence="3" key="1">
    <citation type="submission" date="2021-06" db="EMBL/GenBank/DDBJ databases">
        <title>Comparative genomics, transcriptomics and evolutionary studies reveal genomic signatures of adaptation to plant cell wall in hemibiotrophic fungi.</title>
        <authorList>
            <consortium name="DOE Joint Genome Institute"/>
            <person name="Baroncelli R."/>
            <person name="Diaz J.F."/>
            <person name="Benocci T."/>
            <person name="Peng M."/>
            <person name="Battaglia E."/>
            <person name="Haridas S."/>
            <person name="Andreopoulos W."/>
            <person name="Labutti K."/>
            <person name="Pangilinan J."/>
            <person name="Floch G.L."/>
            <person name="Makela M.R."/>
            <person name="Henrissat B."/>
            <person name="Grigoriev I.V."/>
            <person name="Crouch J.A."/>
            <person name="De Vries R.P."/>
            <person name="Sukno S.A."/>
            <person name="Thon M.R."/>
        </authorList>
    </citation>
    <scope>NUCLEOTIDE SEQUENCE</scope>
    <source>
        <strain evidence="3">CBS 102054</strain>
    </source>
</reference>
<proteinExistence type="predicted"/>
<keyword evidence="2" id="KW-1133">Transmembrane helix</keyword>
<dbReference type="Proteomes" id="UP001243989">
    <property type="component" value="Unassembled WGS sequence"/>
</dbReference>
<evidence type="ECO:0000313" key="3">
    <source>
        <dbReference type="EMBL" id="KAK1654293.1"/>
    </source>
</evidence>
<organism evidence="3 4">
    <name type="scientific">Colletotrichum phormii</name>
    <dbReference type="NCBI Taxonomy" id="359342"/>
    <lineage>
        <taxon>Eukaryota</taxon>
        <taxon>Fungi</taxon>
        <taxon>Dikarya</taxon>
        <taxon>Ascomycota</taxon>
        <taxon>Pezizomycotina</taxon>
        <taxon>Sordariomycetes</taxon>
        <taxon>Hypocreomycetidae</taxon>
        <taxon>Glomerellales</taxon>
        <taxon>Glomerellaceae</taxon>
        <taxon>Colletotrichum</taxon>
        <taxon>Colletotrichum acutatum species complex</taxon>
    </lineage>
</organism>
<dbReference type="AlphaFoldDB" id="A0AAJ0A1L8"/>
<keyword evidence="4" id="KW-1185">Reference proteome</keyword>
<feature type="compositionally biased region" description="Basic and acidic residues" evidence="1">
    <location>
        <begin position="94"/>
        <end position="105"/>
    </location>
</feature>
<feature type="transmembrane region" description="Helical" evidence="2">
    <location>
        <begin position="46"/>
        <end position="73"/>
    </location>
</feature>
<accession>A0AAJ0A1L8</accession>
<evidence type="ECO:0000256" key="1">
    <source>
        <dbReference type="SAM" id="MobiDB-lite"/>
    </source>
</evidence>
<feature type="region of interest" description="Disordered" evidence="1">
    <location>
        <begin position="77"/>
        <end position="107"/>
    </location>
</feature>
<name>A0AAJ0A1L8_9PEZI</name>
<evidence type="ECO:0000256" key="2">
    <source>
        <dbReference type="SAM" id="Phobius"/>
    </source>
</evidence>
<keyword evidence="2" id="KW-0812">Transmembrane</keyword>
<dbReference type="RefSeq" id="XP_060450337.1">
    <property type="nucleotide sequence ID" value="XM_060596318.1"/>
</dbReference>
<dbReference type="GeneID" id="85481180"/>
<evidence type="ECO:0000313" key="4">
    <source>
        <dbReference type="Proteomes" id="UP001243989"/>
    </source>
</evidence>
<sequence>MDKSAAVSGKRYSTRVKPPFDIELCFDEAVSRGGRAGGEQITDGRAAGAVVVCLCLMCISFPFPHLLGAFLHLRERDRKERGRKSSGQEGGTPDGKEGQEAKKSEPSQTNWWLLCGRSIELLQVTGAFLAGYPVLSPNRTLRSCQSMQAKQNAE</sequence>
<gene>
    <name evidence="3" type="ORF">BDP81DRAFT_80762</name>
</gene>
<comment type="caution">
    <text evidence="3">The sequence shown here is derived from an EMBL/GenBank/DDBJ whole genome shotgun (WGS) entry which is preliminary data.</text>
</comment>
<keyword evidence="2" id="KW-0472">Membrane</keyword>
<dbReference type="EMBL" id="JAHMHQ010000002">
    <property type="protein sequence ID" value="KAK1654293.1"/>
    <property type="molecule type" value="Genomic_DNA"/>
</dbReference>
<protein>
    <submittedName>
        <fullName evidence="3">Uncharacterized protein</fullName>
    </submittedName>
</protein>